<dbReference type="EMBL" id="HG673758">
    <property type="protein sequence ID" value="CDJ37388.1"/>
    <property type="molecule type" value="Genomic_DNA"/>
</dbReference>
<reference evidence="11" key="2">
    <citation type="submission" date="2013-10" db="EMBL/GenBank/DDBJ databases">
        <authorList>
            <person name="Aslett M."/>
        </authorList>
    </citation>
    <scope>NUCLEOTIDE SEQUENCE [LARGE SCALE GENOMIC DNA]</scope>
    <source>
        <strain evidence="11">Houghton</strain>
    </source>
</reference>
<evidence type="ECO:0000256" key="2">
    <source>
        <dbReference type="ARBA" id="ARBA00006574"/>
    </source>
</evidence>
<dbReference type="VEuPathDB" id="ToxoDB:ETH2_0709400"/>
<dbReference type="GO" id="GO:0016020">
    <property type="term" value="C:membrane"/>
    <property type="evidence" value="ECO:0007669"/>
    <property type="project" value="UniProtKB-SubCell"/>
</dbReference>
<evidence type="ECO:0000256" key="4">
    <source>
        <dbReference type="ARBA" id="ARBA00022821"/>
    </source>
</evidence>
<comment type="subcellular location">
    <subcellularLocation>
        <location evidence="1">Membrane</location>
        <topology evidence="1">Multi-pass membrane protein</topology>
    </subcellularLocation>
</comment>
<evidence type="ECO:0000256" key="7">
    <source>
        <dbReference type="ARBA" id="ARBA00023265"/>
    </source>
</evidence>
<dbReference type="InterPro" id="IPR011992">
    <property type="entry name" value="EF-hand-dom_pair"/>
</dbReference>
<feature type="compositionally biased region" description="Pro residues" evidence="8">
    <location>
        <begin position="356"/>
        <end position="373"/>
    </location>
</feature>
<dbReference type="Pfam" id="PF03094">
    <property type="entry name" value="Mlo"/>
    <property type="match status" value="1"/>
</dbReference>
<dbReference type="VEuPathDB" id="ToxoDB:ETH_00003255"/>
<name>U6KPN1_EIMTE</name>
<sequence>MAWRWDRVAALFCVQLAVCLGVQGQGKGPQECRFDQPCSFLRVRVEAGAKAETREEYVENWVAVGLFVVIILLSVVFEVFVGTFEEYLRRRRLAKLQEMLNCAFKELTILGFISLFLYATIRLGAARKLNDKYLGVSKTEEAAVAEAEARGEEPYPPTHLTETFETIHVLIFMIMLAFLLQVAALTALGHRTMRALELLDSESEEELHAAAAALLQLQPAAAAQLQQALQHWALRQRFVFAANPLMPKPRLQQPGSPAFSFAAYLNYCFGESLAAMIELPPSVLVLALLLLLLLRPALSLSGREVIAFMAAAAFLLLLLTYFSFAFLNFVDSKLRPDSGALLALFGAPPEALPGAPGGPPGGPPGAPGGPPGGPQGALHCPIDESLHRRAAHVLLRTRLLRTFTTAFHLDFLASAKTIRAVEAEQDKGGKIENAAAVQRQSLLAAFRRLPREAQAYIRSLFTSLAEHSERFPHAEAPGVVSRQAMEDIIRCTRMETRPSSGYLQFEDFKAFVVLLGSLGVDKKEYPQHQRATLGRLFEFLDADGDRQINETSAGQGRAAGAAAAHFRRRQRPHHRGQSVRLGAADSPALAGLRWASGVAVDHPSGPLVTSAAAAAAAAGDSPADRES</sequence>
<feature type="transmembrane region" description="Helical" evidence="9">
    <location>
        <begin position="306"/>
        <end position="330"/>
    </location>
</feature>
<evidence type="ECO:0000313" key="12">
    <source>
        <dbReference type="Proteomes" id="UP000030747"/>
    </source>
</evidence>
<evidence type="ECO:0000256" key="6">
    <source>
        <dbReference type="ARBA" id="ARBA00023136"/>
    </source>
</evidence>
<organism evidence="11 12">
    <name type="scientific">Eimeria tenella</name>
    <name type="common">Coccidian parasite</name>
    <dbReference type="NCBI Taxonomy" id="5802"/>
    <lineage>
        <taxon>Eukaryota</taxon>
        <taxon>Sar</taxon>
        <taxon>Alveolata</taxon>
        <taxon>Apicomplexa</taxon>
        <taxon>Conoidasida</taxon>
        <taxon>Coccidia</taxon>
        <taxon>Eucoccidiorida</taxon>
        <taxon>Eimeriorina</taxon>
        <taxon>Eimeriidae</taxon>
        <taxon>Eimeria</taxon>
    </lineage>
</organism>
<keyword evidence="6 9" id="KW-0472">Membrane</keyword>
<dbReference type="InterPro" id="IPR004326">
    <property type="entry name" value="Mlo"/>
</dbReference>
<keyword evidence="5 9" id="KW-1133">Transmembrane helix</keyword>
<dbReference type="GeneID" id="25249864"/>
<comment type="similarity">
    <text evidence="2">Belongs to the MLO family.</text>
</comment>
<feature type="transmembrane region" description="Helical" evidence="9">
    <location>
        <begin position="61"/>
        <end position="81"/>
    </location>
</feature>
<evidence type="ECO:0008006" key="13">
    <source>
        <dbReference type="Google" id="ProtNLM"/>
    </source>
</evidence>
<dbReference type="Proteomes" id="UP000030747">
    <property type="component" value="Unassembled WGS sequence"/>
</dbReference>
<feature type="region of interest" description="Disordered" evidence="8">
    <location>
        <begin position="353"/>
        <end position="380"/>
    </location>
</feature>
<proteinExistence type="inferred from homology"/>
<keyword evidence="3 9" id="KW-0812">Transmembrane</keyword>
<evidence type="ECO:0000256" key="3">
    <source>
        <dbReference type="ARBA" id="ARBA00022692"/>
    </source>
</evidence>
<keyword evidence="7" id="KW-0568">Pathogenesis-related protein</keyword>
<keyword evidence="4" id="KW-0611">Plant defense</keyword>
<feature type="chain" id="PRO_5004671754" description="EF-hand domain-containing protein" evidence="10">
    <location>
        <begin position="22"/>
        <end position="627"/>
    </location>
</feature>
<feature type="transmembrane region" description="Helical" evidence="9">
    <location>
        <begin position="167"/>
        <end position="188"/>
    </location>
</feature>
<dbReference type="RefSeq" id="XP_013228226.1">
    <property type="nucleotide sequence ID" value="XM_013372772.1"/>
</dbReference>
<gene>
    <name evidence="11" type="ORF">ETH_00003255</name>
</gene>
<reference evidence="11" key="1">
    <citation type="submission" date="2013-10" db="EMBL/GenBank/DDBJ databases">
        <title>Genomic analysis of the causative agents of coccidiosis in chickens.</title>
        <authorList>
            <person name="Reid A.J."/>
            <person name="Blake D."/>
            <person name="Billington K."/>
            <person name="Browne H."/>
            <person name="Dunn M."/>
            <person name="Hung S."/>
            <person name="Kawahara F."/>
            <person name="Miranda-Saavedra D."/>
            <person name="Mourier T."/>
            <person name="Nagra H."/>
            <person name="Otto T.D."/>
            <person name="Rawlings N."/>
            <person name="Sanchez A."/>
            <person name="Sanders M."/>
            <person name="Subramaniam C."/>
            <person name="Tay Y."/>
            <person name="Dear P."/>
            <person name="Doerig C."/>
            <person name="Gruber A."/>
            <person name="Parkinson J."/>
            <person name="Shirley M."/>
            <person name="Wan K.L."/>
            <person name="Berriman M."/>
            <person name="Tomley F."/>
            <person name="Pain A."/>
        </authorList>
    </citation>
    <scope>NUCLEOTIDE SEQUENCE [LARGE SCALE GENOMIC DNA]</scope>
    <source>
        <strain evidence="11">Houghton</strain>
    </source>
</reference>
<evidence type="ECO:0000256" key="1">
    <source>
        <dbReference type="ARBA" id="ARBA00004141"/>
    </source>
</evidence>
<accession>U6KPN1</accession>
<evidence type="ECO:0000313" key="11">
    <source>
        <dbReference type="EMBL" id="CDJ37388.1"/>
    </source>
</evidence>
<feature type="transmembrane region" description="Helical" evidence="9">
    <location>
        <begin position="273"/>
        <end position="294"/>
    </location>
</feature>
<keyword evidence="12" id="KW-1185">Reference proteome</keyword>
<feature type="transmembrane region" description="Helical" evidence="9">
    <location>
        <begin position="102"/>
        <end position="121"/>
    </location>
</feature>
<dbReference type="GO" id="GO:0006952">
    <property type="term" value="P:defense response"/>
    <property type="evidence" value="ECO:0007669"/>
    <property type="project" value="UniProtKB-KW"/>
</dbReference>
<evidence type="ECO:0000256" key="5">
    <source>
        <dbReference type="ARBA" id="ARBA00022989"/>
    </source>
</evidence>
<feature type="signal peptide" evidence="10">
    <location>
        <begin position="1"/>
        <end position="21"/>
    </location>
</feature>
<evidence type="ECO:0000256" key="9">
    <source>
        <dbReference type="SAM" id="Phobius"/>
    </source>
</evidence>
<dbReference type="AlphaFoldDB" id="U6KPN1"/>
<dbReference type="OrthoDB" id="347489at2759"/>
<evidence type="ECO:0000256" key="10">
    <source>
        <dbReference type="SAM" id="SignalP"/>
    </source>
</evidence>
<evidence type="ECO:0000256" key="8">
    <source>
        <dbReference type="SAM" id="MobiDB-lite"/>
    </source>
</evidence>
<protein>
    <recommendedName>
        <fullName evidence="13">EF-hand domain-containing protein</fullName>
    </recommendedName>
</protein>
<dbReference type="SUPFAM" id="SSF47473">
    <property type="entry name" value="EF-hand"/>
    <property type="match status" value="1"/>
</dbReference>
<keyword evidence="10" id="KW-0732">Signal</keyword>